<dbReference type="Proteomes" id="UP000298860">
    <property type="component" value="Unassembled WGS sequence"/>
</dbReference>
<dbReference type="SUPFAM" id="SSF47413">
    <property type="entry name" value="lambda repressor-like DNA-binding domains"/>
    <property type="match status" value="1"/>
</dbReference>
<dbReference type="GO" id="GO:0003700">
    <property type="term" value="F:DNA-binding transcription factor activity"/>
    <property type="evidence" value="ECO:0007669"/>
    <property type="project" value="TreeGrafter"/>
</dbReference>
<name>A0A4D4JB53_9PSEU</name>
<evidence type="ECO:0000313" key="5">
    <source>
        <dbReference type="Proteomes" id="UP000298860"/>
    </source>
</evidence>
<dbReference type="AlphaFoldDB" id="A0A4D4JB53"/>
<dbReference type="Pfam" id="PF13560">
    <property type="entry name" value="HTH_31"/>
    <property type="match status" value="1"/>
</dbReference>
<organism evidence="4 5">
    <name type="scientific">Gandjariella thermophila</name>
    <dbReference type="NCBI Taxonomy" id="1931992"/>
    <lineage>
        <taxon>Bacteria</taxon>
        <taxon>Bacillati</taxon>
        <taxon>Actinomycetota</taxon>
        <taxon>Actinomycetes</taxon>
        <taxon>Pseudonocardiales</taxon>
        <taxon>Pseudonocardiaceae</taxon>
        <taxon>Gandjariella</taxon>
    </lineage>
</organism>
<dbReference type="Gene3D" id="1.10.260.40">
    <property type="entry name" value="lambda repressor-like DNA-binding domains"/>
    <property type="match status" value="1"/>
</dbReference>
<dbReference type="PROSITE" id="PS50943">
    <property type="entry name" value="HTH_CROC1"/>
    <property type="match status" value="1"/>
</dbReference>
<evidence type="ECO:0000256" key="2">
    <source>
        <dbReference type="SAM" id="MobiDB-lite"/>
    </source>
</evidence>
<protein>
    <submittedName>
        <fullName evidence="4">Transcriptional regulator</fullName>
    </submittedName>
</protein>
<dbReference type="GO" id="GO:0003677">
    <property type="term" value="F:DNA binding"/>
    <property type="evidence" value="ECO:0007669"/>
    <property type="project" value="UniProtKB-KW"/>
</dbReference>
<keyword evidence="5" id="KW-1185">Reference proteome</keyword>
<dbReference type="SMART" id="SM00530">
    <property type="entry name" value="HTH_XRE"/>
    <property type="match status" value="1"/>
</dbReference>
<dbReference type="InterPro" id="IPR010982">
    <property type="entry name" value="Lambda_DNA-bd_dom_sf"/>
</dbReference>
<dbReference type="CDD" id="cd00093">
    <property type="entry name" value="HTH_XRE"/>
    <property type="match status" value="1"/>
</dbReference>
<dbReference type="GO" id="GO:0005829">
    <property type="term" value="C:cytosol"/>
    <property type="evidence" value="ECO:0007669"/>
    <property type="project" value="TreeGrafter"/>
</dbReference>
<keyword evidence="1" id="KW-0238">DNA-binding</keyword>
<dbReference type="OrthoDB" id="4516646at2"/>
<proteinExistence type="predicted"/>
<dbReference type="RefSeq" id="WP_137814930.1">
    <property type="nucleotide sequence ID" value="NZ_BJFL01000018.1"/>
</dbReference>
<dbReference type="EMBL" id="BJFL01000018">
    <property type="protein sequence ID" value="GDY31888.1"/>
    <property type="molecule type" value="Genomic_DNA"/>
</dbReference>
<evidence type="ECO:0000313" key="4">
    <source>
        <dbReference type="EMBL" id="GDY31888.1"/>
    </source>
</evidence>
<accession>A0A4D4JB53</accession>
<feature type="domain" description="HTH cro/C1-type" evidence="3">
    <location>
        <begin position="11"/>
        <end position="66"/>
    </location>
</feature>
<sequence>MDDGHEIGRRLREIRSWRQLSIRAVAELSGLSWGYLAKIERGEKPVTKRSVLDALARSLRVSPTELTGQPYPPSDPPSSDAHAAVAGVETALAEYELGTDPEVTPRPWPELVAALRHLNEVVRARADYAEQGTIVPGLLAELHATYVRDPRRRREALVGLLHAYHAAAVLTRNQGVRGLPLLAVRLAQTVAEELGDPAWLGVTAWMRGHVCGHLTRRLAYQLSVRAADELRPHLAESNAAQVYGMLQLNAALACAAQGRAEETRAHLAEAEDVAARLPEHRENFGYLYFGPDNVGVWRVSLATELGEGPKVAELARGVRPEAIPAAARQAMFYSDLGRALVAERATREEGIRALVKAESIAPQRVRHNVFVRETVANLLTTARRDAGGRELRGLAWRMGVAPTG</sequence>
<dbReference type="InterPro" id="IPR050807">
    <property type="entry name" value="TransReg_Diox_bact_type"/>
</dbReference>
<dbReference type="PANTHER" id="PTHR46797:SF1">
    <property type="entry name" value="METHYLPHOSPHONATE SYNTHASE"/>
    <property type="match status" value="1"/>
</dbReference>
<feature type="region of interest" description="Disordered" evidence="2">
    <location>
        <begin position="63"/>
        <end position="83"/>
    </location>
</feature>
<evidence type="ECO:0000256" key="1">
    <source>
        <dbReference type="ARBA" id="ARBA00023125"/>
    </source>
</evidence>
<dbReference type="InterPro" id="IPR001387">
    <property type="entry name" value="Cro/C1-type_HTH"/>
</dbReference>
<gene>
    <name evidence="4" type="ORF">GTS_35210</name>
</gene>
<evidence type="ECO:0000259" key="3">
    <source>
        <dbReference type="PROSITE" id="PS50943"/>
    </source>
</evidence>
<reference evidence="5" key="1">
    <citation type="submission" date="2019-04" db="EMBL/GenBank/DDBJ databases">
        <title>Draft genome sequence of Pseudonocardiaceae bacterium SL3-2-4.</title>
        <authorList>
            <person name="Ningsih F."/>
            <person name="Yokota A."/>
            <person name="Sakai Y."/>
            <person name="Nanatani K."/>
            <person name="Yabe S."/>
            <person name="Oetari A."/>
            <person name="Sjamsuridzal W."/>
        </authorList>
    </citation>
    <scope>NUCLEOTIDE SEQUENCE [LARGE SCALE GENOMIC DNA]</scope>
    <source>
        <strain evidence="5">SL3-2-4</strain>
    </source>
</reference>
<dbReference type="PANTHER" id="PTHR46797">
    <property type="entry name" value="HTH-TYPE TRANSCRIPTIONAL REGULATOR"/>
    <property type="match status" value="1"/>
</dbReference>
<comment type="caution">
    <text evidence="4">The sequence shown here is derived from an EMBL/GenBank/DDBJ whole genome shotgun (WGS) entry which is preliminary data.</text>
</comment>